<gene>
    <name evidence="7" type="ORF">CEXT_203321</name>
</gene>
<comment type="subcellular location">
    <subcellularLocation>
        <location evidence="1">Membrane</location>
        <topology evidence="1">Multi-pass membrane protein</topology>
    </subcellularLocation>
</comment>
<organism evidence="7 8">
    <name type="scientific">Caerostris extrusa</name>
    <name type="common">Bark spider</name>
    <name type="synonym">Caerostris bankana</name>
    <dbReference type="NCBI Taxonomy" id="172846"/>
    <lineage>
        <taxon>Eukaryota</taxon>
        <taxon>Metazoa</taxon>
        <taxon>Ecdysozoa</taxon>
        <taxon>Arthropoda</taxon>
        <taxon>Chelicerata</taxon>
        <taxon>Arachnida</taxon>
        <taxon>Araneae</taxon>
        <taxon>Araneomorphae</taxon>
        <taxon>Entelegynae</taxon>
        <taxon>Araneoidea</taxon>
        <taxon>Araneidae</taxon>
        <taxon>Caerostris</taxon>
    </lineage>
</organism>
<keyword evidence="4" id="KW-1133">Transmembrane helix</keyword>
<feature type="signal peptide" evidence="6">
    <location>
        <begin position="1"/>
        <end position="23"/>
    </location>
</feature>
<proteinExistence type="inferred from homology"/>
<evidence type="ECO:0000313" key="8">
    <source>
        <dbReference type="Proteomes" id="UP001054945"/>
    </source>
</evidence>
<name>A0AAV4R3N7_CAEEX</name>
<evidence type="ECO:0000256" key="2">
    <source>
        <dbReference type="ARBA" id="ARBA00007262"/>
    </source>
</evidence>
<dbReference type="AlphaFoldDB" id="A0AAV4R3N7"/>
<evidence type="ECO:0000256" key="4">
    <source>
        <dbReference type="ARBA" id="ARBA00022989"/>
    </source>
</evidence>
<dbReference type="PANTHER" id="PTHR16932:SF18">
    <property type="entry name" value="INTERFERON, ALPHA-INDUCIBLE PROTEIN 27-LIKE 2"/>
    <property type="match status" value="1"/>
</dbReference>
<sequence length="196" mass="19901">MASTLTTVFFIALCLTQNTGCYADCCKSANCEKQSNMWESVKETASQAATSDLLIYGLKTAAVAGTVIAGAPLLVSAAGFGAGGIAAGSIAAAIQGTWFGGSMAGLTGTAFAGLQSIGAAGLGIGAKTAIVTASSAAVKAYEKLTSAPVPEEECQKHCPDPETSSWFPSIFGEKEAKPCCSESKESKSKSWIPSFF</sequence>
<dbReference type="Pfam" id="PF06140">
    <property type="entry name" value="Ifi-6-16"/>
    <property type="match status" value="1"/>
</dbReference>
<comment type="similarity">
    <text evidence="2">Belongs to the IFI6/IFI27 family.</text>
</comment>
<dbReference type="EMBL" id="BPLR01007341">
    <property type="protein sequence ID" value="GIY16174.1"/>
    <property type="molecule type" value="Genomic_DNA"/>
</dbReference>
<dbReference type="InterPro" id="IPR038213">
    <property type="entry name" value="IFI6/IFI27-like_sf"/>
</dbReference>
<comment type="caution">
    <text evidence="7">The sequence shown here is derived from an EMBL/GenBank/DDBJ whole genome shotgun (WGS) entry which is preliminary data.</text>
</comment>
<evidence type="ECO:0000256" key="3">
    <source>
        <dbReference type="ARBA" id="ARBA00022692"/>
    </source>
</evidence>
<evidence type="ECO:0000313" key="7">
    <source>
        <dbReference type="EMBL" id="GIY16174.1"/>
    </source>
</evidence>
<keyword evidence="6" id="KW-0732">Signal</keyword>
<protein>
    <submittedName>
        <fullName evidence="7">Uncharacterized protein</fullName>
    </submittedName>
</protein>
<evidence type="ECO:0000256" key="6">
    <source>
        <dbReference type="SAM" id="SignalP"/>
    </source>
</evidence>
<dbReference type="GO" id="GO:0016020">
    <property type="term" value="C:membrane"/>
    <property type="evidence" value="ECO:0007669"/>
    <property type="project" value="UniProtKB-SubCell"/>
</dbReference>
<feature type="chain" id="PRO_5043730414" evidence="6">
    <location>
        <begin position="24"/>
        <end position="196"/>
    </location>
</feature>
<accession>A0AAV4R3N7</accession>
<evidence type="ECO:0000256" key="5">
    <source>
        <dbReference type="ARBA" id="ARBA00023136"/>
    </source>
</evidence>
<evidence type="ECO:0000256" key="1">
    <source>
        <dbReference type="ARBA" id="ARBA00004141"/>
    </source>
</evidence>
<keyword evidence="8" id="KW-1185">Reference proteome</keyword>
<keyword evidence="5" id="KW-0472">Membrane</keyword>
<reference evidence="7 8" key="1">
    <citation type="submission" date="2021-06" db="EMBL/GenBank/DDBJ databases">
        <title>Caerostris extrusa draft genome.</title>
        <authorList>
            <person name="Kono N."/>
            <person name="Arakawa K."/>
        </authorList>
    </citation>
    <scope>NUCLEOTIDE SEQUENCE [LARGE SCALE GENOMIC DNA]</scope>
</reference>
<keyword evidence="3" id="KW-0812">Transmembrane</keyword>
<dbReference type="PANTHER" id="PTHR16932">
    <property type="entry name" value="INTERFERON ALPHA-INDUCIBLE PROTEIN 27"/>
    <property type="match status" value="1"/>
</dbReference>
<dbReference type="Proteomes" id="UP001054945">
    <property type="component" value="Unassembled WGS sequence"/>
</dbReference>
<dbReference type="InterPro" id="IPR009311">
    <property type="entry name" value="IFI6/IFI27-like"/>
</dbReference>
<dbReference type="Gene3D" id="6.10.110.10">
    <property type="match status" value="1"/>
</dbReference>